<organism evidence="1 2">
    <name type="scientific">Cannabis sativa</name>
    <name type="common">Hemp</name>
    <name type="synonym">Marijuana</name>
    <dbReference type="NCBI Taxonomy" id="3483"/>
    <lineage>
        <taxon>Eukaryota</taxon>
        <taxon>Viridiplantae</taxon>
        <taxon>Streptophyta</taxon>
        <taxon>Embryophyta</taxon>
        <taxon>Tracheophyta</taxon>
        <taxon>Spermatophyta</taxon>
        <taxon>Magnoliopsida</taxon>
        <taxon>eudicotyledons</taxon>
        <taxon>Gunneridae</taxon>
        <taxon>Pentapetalae</taxon>
        <taxon>rosids</taxon>
        <taxon>fabids</taxon>
        <taxon>Rosales</taxon>
        <taxon>Cannabaceae</taxon>
        <taxon>Cannabis</taxon>
    </lineage>
</organism>
<dbReference type="AlphaFoldDB" id="A0A803QQ81"/>
<dbReference type="Proteomes" id="UP000596661">
    <property type="component" value="Unassembled WGS sequence"/>
</dbReference>
<dbReference type="EMBL" id="UZAU01000811">
    <property type="status" value="NOT_ANNOTATED_CDS"/>
    <property type="molecule type" value="Genomic_DNA"/>
</dbReference>
<keyword evidence="2" id="KW-1185">Reference proteome</keyword>
<evidence type="ECO:0000313" key="2">
    <source>
        <dbReference type="Proteomes" id="UP000596661"/>
    </source>
</evidence>
<reference evidence="1" key="1">
    <citation type="submission" date="2021-03" db="UniProtKB">
        <authorList>
            <consortium name="EnsemblPlants"/>
        </authorList>
    </citation>
    <scope>IDENTIFICATION</scope>
</reference>
<proteinExistence type="predicted"/>
<sequence>MFREGKAAPTPLVNKIIDVDDLDPDDSISTTGLMDCLNIIHERTGCEKAKPRGGDLKNNINDRIRERGVQDYNIKRLEDQIEALTKITDCLVNKQSKTMSHFEEEDPKPCTKRILEAPLPKRFYMPQMAKAAKDWWKRLPSGCYRNYAMQVHVSSSTHTGEVKSTRIEIDYH</sequence>
<name>A0A803QQ81_CANSA</name>
<dbReference type="EnsemblPlants" id="evm.model.10.753">
    <property type="protein sequence ID" value="cds.evm.model.10.753"/>
    <property type="gene ID" value="evm.TU.10.753"/>
</dbReference>
<evidence type="ECO:0000313" key="1">
    <source>
        <dbReference type="EnsemblPlants" id="cds.evm.model.10.753"/>
    </source>
</evidence>
<dbReference type="Gramene" id="evm.model.10.753">
    <property type="protein sequence ID" value="cds.evm.model.10.753"/>
    <property type="gene ID" value="evm.TU.10.753"/>
</dbReference>
<protein>
    <submittedName>
        <fullName evidence="1">Uncharacterized protein</fullName>
    </submittedName>
</protein>
<accession>A0A803QQ81</accession>